<dbReference type="PANTHER" id="PTHR23028">
    <property type="entry name" value="ACETYLTRANSFERASE"/>
    <property type="match status" value="1"/>
</dbReference>
<dbReference type="EMBL" id="CP054139">
    <property type="protein sequence ID" value="QKJ29791.1"/>
    <property type="molecule type" value="Genomic_DNA"/>
</dbReference>
<keyword evidence="4" id="KW-1185">Reference proteome</keyword>
<dbReference type="InterPro" id="IPR050879">
    <property type="entry name" value="Acyltransferase_3"/>
</dbReference>
<evidence type="ECO:0000259" key="2">
    <source>
        <dbReference type="Pfam" id="PF01757"/>
    </source>
</evidence>
<evidence type="ECO:0000256" key="1">
    <source>
        <dbReference type="SAM" id="Phobius"/>
    </source>
</evidence>
<keyword evidence="3" id="KW-0808">Transferase</keyword>
<dbReference type="InterPro" id="IPR002656">
    <property type="entry name" value="Acyl_transf_3_dom"/>
</dbReference>
<feature type="transmembrane region" description="Helical" evidence="1">
    <location>
        <begin position="336"/>
        <end position="354"/>
    </location>
</feature>
<dbReference type="PANTHER" id="PTHR23028:SF53">
    <property type="entry name" value="ACYL_TRANSF_3 DOMAIN-CONTAINING PROTEIN"/>
    <property type="match status" value="1"/>
</dbReference>
<feature type="transmembrane region" description="Helical" evidence="1">
    <location>
        <begin position="24"/>
        <end position="46"/>
    </location>
</feature>
<keyword evidence="1" id="KW-0812">Transmembrane</keyword>
<evidence type="ECO:0000313" key="4">
    <source>
        <dbReference type="Proteomes" id="UP000505355"/>
    </source>
</evidence>
<feature type="transmembrane region" description="Helical" evidence="1">
    <location>
        <begin position="172"/>
        <end position="194"/>
    </location>
</feature>
<keyword evidence="1" id="KW-1133">Transmembrane helix</keyword>
<feature type="transmembrane region" description="Helical" evidence="1">
    <location>
        <begin position="52"/>
        <end position="74"/>
    </location>
</feature>
<dbReference type="Proteomes" id="UP000505355">
    <property type="component" value="Chromosome"/>
</dbReference>
<feature type="transmembrane region" description="Helical" evidence="1">
    <location>
        <begin position="297"/>
        <end position="316"/>
    </location>
</feature>
<dbReference type="GO" id="GO:0000271">
    <property type="term" value="P:polysaccharide biosynthetic process"/>
    <property type="evidence" value="ECO:0007669"/>
    <property type="project" value="TreeGrafter"/>
</dbReference>
<feature type="transmembrane region" description="Helical" evidence="1">
    <location>
        <begin position="94"/>
        <end position="115"/>
    </location>
</feature>
<protein>
    <submittedName>
        <fullName evidence="3">Acyltransferase</fullName>
    </submittedName>
</protein>
<keyword evidence="1" id="KW-0472">Membrane</keyword>
<proteinExistence type="predicted"/>
<feature type="transmembrane region" description="Helical" evidence="1">
    <location>
        <begin position="206"/>
        <end position="232"/>
    </location>
</feature>
<name>A0A7D4Q752_9SPHI</name>
<gene>
    <name evidence="3" type="ORF">HQ865_08480</name>
</gene>
<keyword evidence="3" id="KW-0012">Acyltransferase</keyword>
<feature type="transmembrane region" description="Helical" evidence="1">
    <location>
        <begin position="146"/>
        <end position="165"/>
    </location>
</feature>
<evidence type="ECO:0000313" key="3">
    <source>
        <dbReference type="EMBL" id="QKJ29791.1"/>
    </source>
</evidence>
<reference evidence="3 4" key="1">
    <citation type="submission" date="2020-05" db="EMBL/GenBank/DDBJ databases">
        <title>Mucilaginibacter mali sp. nov.</title>
        <authorList>
            <person name="Kim H.S."/>
            <person name="Lee K.C."/>
            <person name="Suh M.K."/>
            <person name="Kim J.-S."/>
            <person name="Han K.-I."/>
            <person name="Eom M.K."/>
            <person name="Shin Y.K."/>
            <person name="Lee J.-S."/>
        </authorList>
    </citation>
    <scope>NUCLEOTIDE SEQUENCE [LARGE SCALE GENOMIC DNA]</scope>
    <source>
        <strain evidence="3 4">G2-14</strain>
    </source>
</reference>
<dbReference type="AlphaFoldDB" id="A0A7D4Q752"/>
<feature type="transmembrane region" description="Helical" evidence="1">
    <location>
        <begin position="272"/>
        <end position="288"/>
    </location>
</feature>
<accession>A0A7D4Q752</accession>
<dbReference type="GO" id="GO:0016747">
    <property type="term" value="F:acyltransferase activity, transferring groups other than amino-acyl groups"/>
    <property type="evidence" value="ECO:0007669"/>
    <property type="project" value="InterPro"/>
</dbReference>
<feature type="domain" description="Acyltransferase 3" evidence="2">
    <location>
        <begin position="28"/>
        <end position="348"/>
    </location>
</feature>
<dbReference type="GO" id="GO:0016020">
    <property type="term" value="C:membrane"/>
    <property type="evidence" value="ECO:0007669"/>
    <property type="project" value="TreeGrafter"/>
</dbReference>
<dbReference type="KEGG" id="mmab:HQ865_08480"/>
<feature type="transmembrane region" description="Helical" evidence="1">
    <location>
        <begin position="244"/>
        <end position="266"/>
    </location>
</feature>
<organism evidence="3 4">
    <name type="scientific">Mucilaginibacter mali</name>
    <dbReference type="NCBI Taxonomy" id="2740462"/>
    <lineage>
        <taxon>Bacteria</taxon>
        <taxon>Pseudomonadati</taxon>
        <taxon>Bacteroidota</taxon>
        <taxon>Sphingobacteriia</taxon>
        <taxon>Sphingobacteriales</taxon>
        <taxon>Sphingobacteriaceae</taxon>
        <taxon>Mucilaginibacter</taxon>
    </lineage>
</organism>
<sequence length="368" mass="42056">MPINIHQLFKTPVNHVPAILDEKYFPVLDGLRGVAILFVLAGHLFFDTQKAGNIGLTGVEIFFVLSGFLITTLLLKEKVIKGSVSLRYFYIRRILRIVPVAYLYLAVLVALNIVFKLHVPLISFLSSLLYIHNITFYKGDTSWSSAHFWTLGVEEQFYLMFPFILVKSIRKYIITAAALLLAVPVLQFLVYHNIGVFYANNWVHKISVAVVVILGNGTLAILIGSLTALLVFKQVLKPGGKTRAYYLSTLILITAIIFRIFCPVLVPSTYTNQIVFAIFISGVIYLCLSRHDFLGRLLSNKIIVKVGVLSYSIYVWQQLFTHQQPWQHIFRYGGAWWFNMPLLLLVAYTSYQFFERKFLNIKDRFKAA</sequence>
<dbReference type="Pfam" id="PF01757">
    <property type="entry name" value="Acyl_transf_3"/>
    <property type="match status" value="1"/>
</dbReference>
<dbReference type="RefSeq" id="WP_173414483.1">
    <property type="nucleotide sequence ID" value="NZ_CP054139.1"/>
</dbReference>